<dbReference type="InterPro" id="IPR000719">
    <property type="entry name" value="Prot_kinase_dom"/>
</dbReference>
<comment type="caution">
    <text evidence="9">The sequence shown here is derived from an EMBL/GenBank/DDBJ whole genome shotgun (WGS) entry which is preliminary data.</text>
</comment>
<dbReference type="GO" id="GO:0004672">
    <property type="term" value="F:protein kinase activity"/>
    <property type="evidence" value="ECO:0007669"/>
    <property type="project" value="InterPro"/>
</dbReference>
<evidence type="ECO:0000313" key="9">
    <source>
        <dbReference type="EMBL" id="PFH33211.1"/>
    </source>
</evidence>
<feature type="region of interest" description="Disordered" evidence="6">
    <location>
        <begin position="116"/>
        <end position="174"/>
    </location>
</feature>
<dbReference type="SMART" id="SM00220">
    <property type="entry name" value="S_TKc"/>
    <property type="match status" value="1"/>
</dbReference>
<evidence type="ECO:0000256" key="6">
    <source>
        <dbReference type="SAM" id="MobiDB-lite"/>
    </source>
</evidence>
<dbReference type="GO" id="GO:0005524">
    <property type="term" value="F:ATP binding"/>
    <property type="evidence" value="ECO:0007669"/>
    <property type="project" value="UniProtKB-UniRule"/>
</dbReference>
<dbReference type="PANTHER" id="PTHR48016:SF56">
    <property type="entry name" value="MAPKK KINASE"/>
    <property type="match status" value="1"/>
</dbReference>
<dbReference type="InterPro" id="IPR027916">
    <property type="entry name" value="Kinase-like_dom_ROP"/>
</dbReference>
<dbReference type="Gene3D" id="3.30.200.20">
    <property type="entry name" value="Phosphorylase Kinase, domain 1"/>
    <property type="match status" value="1"/>
</dbReference>
<feature type="chain" id="PRO_5012925123" description="Protein kinase domain-containing protein" evidence="7">
    <location>
        <begin position="25"/>
        <end position="606"/>
    </location>
</feature>
<dbReference type="GeneID" id="40313336"/>
<keyword evidence="1" id="KW-0808">Transferase</keyword>
<dbReference type="RefSeq" id="XP_029217220.1">
    <property type="nucleotide sequence ID" value="XM_029366760.1"/>
</dbReference>
<dbReference type="Proteomes" id="UP000224006">
    <property type="component" value="Chromosome VIII"/>
</dbReference>
<dbReference type="Pfam" id="PF14531">
    <property type="entry name" value="Kinase-like"/>
    <property type="match status" value="1"/>
</dbReference>
<evidence type="ECO:0000256" key="5">
    <source>
        <dbReference type="PROSITE-ProRule" id="PRU10141"/>
    </source>
</evidence>
<dbReference type="PANTHER" id="PTHR48016">
    <property type="entry name" value="MAP KINASE KINASE KINASE SSK2-RELATED-RELATED"/>
    <property type="match status" value="1"/>
</dbReference>
<evidence type="ECO:0000256" key="3">
    <source>
        <dbReference type="ARBA" id="ARBA00022777"/>
    </source>
</evidence>
<dbReference type="InterPro" id="IPR017441">
    <property type="entry name" value="Protein_kinase_ATP_BS"/>
</dbReference>
<evidence type="ECO:0000256" key="4">
    <source>
        <dbReference type="ARBA" id="ARBA00022840"/>
    </source>
</evidence>
<feature type="signal peptide" evidence="7">
    <location>
        <begin position="1"/>
        <end position="24"/>
    </location>
</feature>
<dbReference type="OrthoDB" id="4062651at2759"/>
<name>A0A2A9MA66_BESBE</name>
<keyword evidence="4 5" id="KW-0067">ATP-binding</keyword>
<keyword evidence="3" id="KW-0418">Kinase</keyword>
<reference evidence="9 10" key="1">
    <citation type="submission" date="2017-09" db="EMBL/GenBank/DDBJ databases">
        <title>Genome sequencing of Besnoitia besnoiti strain Bb-Ger1.</title>
        <authorList>
            <person name="Schares G."/>
            <person name="Venepally P."/>
            <person name="Lorenzi H.A."/>
        </authorList>
    </citation>
    <scope>NUCLEOTIDE SEQUENCE [LARGE SCALE GENOMIC DNA]</scope>
    <source>
        <strain evidence="9 10">Bb-Ger1</strain>
    </source>
</reference>
<dbReference type="InterPro" id="IPR011009">
    <property type="entry name" value="Kinase-like_dom_sf"/>
</dbReference>
<accession>A0A2A9MA66</accession>
<dbReference type="InterPro" id="IPR050538">
    <property type="entry name" value="MAP_kinase_kinase_kinase"/>
</dbReference>
<dbReference type="STRING" id="94643.A0A2A9MA66"/>
<dbReference type="AlphaFoldDB" id="A0A2A9MA66"/>
<dbReference type="Gene3D" id="1.10.510.10">
    <property type="entry name" value="Transferase(Phosphotransferase) domain 1"/>
    <property type="match status" value="1"/>
</dbReference>
<dbReference type="VEuPathDB" id="ToxoDB:BESB_084100"/>
<keyword evidence="2 5" id="KW-0547">Nucleotide-binding</keyword>
<protein>
    <recommendedName>
        <fullName evidence="8">Protein kinase domain-containing protein</fullName>
    </recommendedName>
</protein>
<feature type="region of interest" description="Disordered" evidence="6">
    <location>
        <begin position="211"/>
        <end position="253"/>
    </location>
</feature>
<keyword evidence="10" id="KW-1185">Reference proteome</keyword>
<dbReference type="EMBL" id="NWUJ01000009">
    <property type="protein sequence ID" value="PFH33211.1"/>
    <property type="molecule type" value="Genomic_DNA"/>
</dbReference>
<sequence>MAFTRGSQTRACLVGLAWLWIAASLDLPHHEVGLGGDAAATTVVWQGALRSAPGNDFRNAASLKSRGPSFLGVWDENAEPREVSWLETGAVGEGPSPRPERSTDILDSIRKQLGLNRQDSRAVPEAQSKSLSPYEPTLRQDWHLVQQRRSLGRSAPERESASRKPLPASEIPLSAGEVQHLGNIAGAVFSRPTRSTEADVHLHILGTAAPGAPPASFVAIPSHRGRSRSQSPPRRSPSPGPASQQTDPVCFKPQEPGDAIIRYALTSLATELGRHMVEISPNAPANKIVDEIWKENETLTLSSERSGKERQLLRGPVLGAGKYGIVFSARDVTTQEKVVIKLFWYRSNPSSVDLEEIREEAESYNMFDKIKDPQAVQLYLRFLVPSDMLVLPGKGEFLANDSDSSQTPIANLFMVMPQAHSELTSIIEALEEAHVTNTDLALDIRLQLTLASIRLAANLQNQGVVHHDIYTRNVLVMHDGRVLLADFGMATKAAERRTRAAAALSLEQWLSRQYAQDACDTGRMLYRVWCKRSLSYADESSPLSFEGCFRLPQPVEKLIARLLEPSVDERLLAMDAIRTPEFQEIEQTVLQRSRLYAARRQRTFSA</sequence>
<keyword evidence="7" id="KW-0732">Signal</keyword>
<dbReference type="PROSITE" id="PS00107">
    <property type="entry name" value="PROTEIN_KINASE_ATP"/>
    <property type="match status" value="1"/>
</dbReference>
<evidence type="ECO:0000313" key="10">
    <source>
        <dbReference type="Proteomes" id="UP000224006"/>
    </source>
</evidence>
<evidence type="ECO:0000256" key="7">
    <source>
        <dbReference type="SAM" id="SignalP"/>
    </source>
</evidence>
<proteinExistence type="predicted"/>
<dbReference type="KEGG" id="bbes:BESB_084100"/>
<gene>
    <name evidence="9" type="ORF">BESB_084100</name>
</gene>
<evidence type="ECO:0000256" key="1">
    <source>
        <dbReference type="ARBA" id="ARBA00022679"/>
    </source>
</evidence>
<evidence type="ECO:0000259" key="8">
    <source>
        <dbReference type="PROSITE" id="PS50011"/>
    </source>
</evidence>
<feature type="binding site" evidence="5">
    <location>
        <position position="341"/>
    </location>
    <ligand>
        <name>ATP</name>
        <dbReference type="ChEBI" id="CHEBI:30616"/>
    </ligand>
</feature>
<organism evidence="9 10">
    <name type="scientific">Besnoitia besnoiti</name>
    <name type="common">Apicomplexan protozoan</name>
    <dbReference type="NCBI Taxonomy" id="94643"/>
    <lineage>
        <taxon>Eukaryota</taxon>
        <taxon>Sar</taxon>
        <taxon>Alveolata</taxon>
        <taxon>Apicomplexa</taxon>
        <taxon>Conoidasida</taxon>
        <taxon>Coccidia</taxon>
        <taxon>Eucoccidiorida</taxon>
        <taxon>Eimeriorina</taxon>
        <taxon>Sarcocystidae</taxon>
        <taxon>Besnoitia</taxon>
    </lineage>
</organism>
<evidence type="ECO:0000256" key="2">
    <source>
        <dbReference type="ARBA" id="ARBA00022741"/>
    </source>
</evidence>
<dbReference type="SUPFAM" id="SSF56112">
    <property type="entry name" value="Protein kinase-like (PK-like)"/>
    <property type="match status" value="1"/>
</dbReference>
<dbReference type="PROSITE" id="PS50011">
    <property type="entry name" value="PROTEIN_KINASE_DOM"/>
    <property type="match status" value="1"/>
</dbReference>
<feature type="domain" description="Protein kinase" evidence="8">
    <location>
        <begin position="312"/>
        <end position="606"/>
    </location>
</feature>